<name>A0ACB0JKM9_TRIPR</name>
<sequence length="83" mass="9531">MQEGLAHILLVGRSMTVTRSRIKASIPRKHGAAIAGFEKALNKFFENVLQDQFHRHLFLEAERRQLRPIIENKSRIILAHTSS</sequence>
<evidence type="ECO:0000313" key="2">
    <source>
        <dbReference type="Proteomes" id="UP001177021"/>
    </source>
</evidence>
<accession>A0ACB0JKM9</accession>
<proteinExistence type="predicted"/>
<dbReference type="EMBL" id="CASHSV030000044">
    <property type="protein sequence ID" value="CAJ2644846.1"/>
    <property type="molecule type" value="Genomic_DNA"/>
</dbReference>
<dbReference type="Proteomes" id="UP001177021">
    <property type="component" value="Unassembled WGS sequence"/>
</dbReference>
<comment type="caution">
    <text evidence="1">The sequence shown here is derived from an EMBL/GenBank/DDBJ whole genome shotgun (WGS) entry which is preliminary data.</text>
</comment>
<gene>
    <name evidence="1" type="ORF">MILVUS5_LOCUS13806</name>
</gene>
<evidence type="ECO:0000313" key="1">
    <source>
        <dbReference type="EMBL" id="CAJ2644846.1"/>
    </source>
</evidence>
<reference evidence="1" key="1">
    <citation type="submission" date="2023-10" db="EMBL/GenBank/DDBJ databases">
        <authorList>
            <person name="Rodriguez Cubillos JULIANA M."/>
            <person name="De Vega J."/>
        </authorList>
    </citation>
    <scope>NUCLEOTIDE SEQUENCE</scope>
</reference>
<organism evidence="1 2">
    <name type="scientific">Trifolium pratense</name>
    <name type="common">Red clover</name>
    <dbReference type="NCBI Taxonomy" id="57577"/>
    <lineage>
        <taxon>Eukaryota</taxon>
        <taxon>Viridiplantae</taxon>
        <taxon>Streptophyta</taxon>
        <taxon>Embryophyta</taxon>
        <taxon>Tracheophyta</taxon>
        <taxon>Spermatophyta</taxon>
        <taxon>Magnoliopsida</taxon>
        <taxon>eudicotyledons</taxon>
        <taxon>Gunneridae</taxon>
        <taxon>Pentapetalae</taxon>
        <taxon>rosids</taxon>
        <taxon>fabids</taxon>
        <taxon>Fabales</taxon>
        <taxon>Fabaceae</taxon>
        <taxon>Papilionoideae</taxon>
        <taxon>50 kb inversion clade</taxon>
        <taxon>NPAAA clade</taxon>
        <taxon>Hologalegina</taxon>
        <taxon>IRL clade</taxon>
        <taxon>Trifolieae</taxon>
        <taxon>Trifolium</taxon>
    </lineage>
</organism>
<protein>
    <submittedName>
        <fullName evidence="1">Uncharacterized protein</fullName>
    </submittedName>
</protein>
<keyword evidence="2" id="KW-1185">Reference proteome</keyword>